<dbReference type="InterPro" id="IPR001681">
    <property type="entry name" value="Neurokn_rcpt"/>
</dbReference>
<feature type="transmembrane region" description="Helical" evidence="11">
    <location>
        <begin position="310"/>
        <end position="335"/>
    </location>
</feature>
<dbReference type="GO" id="GO:0004995">
    <property type="term" value="F:tachykinin receptor activity"/>
    <property type="evidence" value="ECO:0007669"/>
    <property type="project" value="InterPro"/>
</dbReference>
<dbReference type="PROSITE" id="PS50262">
    <property type="entry name" value="G_PROTEIN_RECEP_F1_2"/>
    <property type="match status" value="1"/>
</dbReference>
<dbReference type="PRINTS" id="PR00244">
    <property type="entry name" value="NEUROKININR"/>
</dbReference>
<feature type="transmembrane region" description="Helical" evidence="11">
    <location>
        <begin position="217"/>
        <end position="243"/>
    </location>
</feature>
<evidence type="ECO:0000256" key="11">
    <source>
        <dbReference type="SAM" id="Phobius"/>
    </source>
</evidence>
<evidence type="ECO:0000256" key="7">
    <source>
        <dbReference type="ARBA" id="ARBA00023139"/>
    </source>
</evidence>
<keyword evidence="7" id="KW-0449">Lipoprotein</keyword>
<dbReference type="PANTHER" id="PTHR46925:SF1">
    <property type="entry name" value="NEUROMEDIN-K RECEPTOR"/>
    <property type="match status" value="1"/>
</dbReference>
<feature type="transmembrane region" description="Helical" evidence="11">
    <location>
        <begin position="347"/>
        <end position="366"/>
    </location>
</feature>
<keyword evidence="7" id="KW-0564">Palmitate</keyword>
<protein>
    <submittedName>
        <fullName evidence="13">Neuromedin-K receptor</fullName>
    </submittedName>
</protein>
<keyword evidence="3 10" id="KW-0812">Transmembrane</keyword>
<dbReference type="AlphaFoldDB" id="A0A4Z2EG82"/>
<evidence type="ECO:0000256" key="9">
    <source>
        <dbReference type="ARBA" id="ARBA00023224"/>
    </source>
</evidence>
<sequence>MKLTQERAPSISFTTRAVGASPSHWVRVPVAAAGAGGGRLCACTHIQQALTDTLLWRRSVGELLRAGCVFTRSSVTTLAPRLGEYATRRDSMAAPHSGSNATGNSSNPFVQPPWRVALWSVAYSAVLAVAVFGNLVVMWIILAHRRMRTVTNYFLLNLAFSDASMAAFNTLVNFLYAAHGDWYFGAAYCRFHNFFPVTAVFASIYSMTAIAVDRYHVVVTVLVYVLPLVVMAITYTIVGVTLWGGGIPGDSSDNYHGQLRAKRKSLPSGLCQDKRTLGTCGQNHLCLDPGGARGSAWGLRLPLKSHVVKMMIIVVVTFALCWLPYHVYFIVTGLNKRLSKWKSIQQVYLSVLWLAMSCTMYNPIIYCCLNSRWVTAQGHSSRSQLKVTAQGHRSMDCHRGELITTHPE</sequence>
<dbReference type="Pfam" id="PF00001">
    <property type="entry name" value="7tm_1"/>
    <property type="match status" value="1"/>
</dbReference>
<reference evidence="13 14" key="1">
    <citation type="submission" date="2019-03" db="EMBL/GenBank/DDBJ databases">
        <title>First draft genome of Liparis tanakae, snailfish: a comprehensive survey of snailfish specific genes.</title>
        <authorList>
            <person name="Kim W."/>
            <person name="Song I."/>
            <person name="Jeong J.-H."/>
            <person name="Kim D."/>
            <person name="Kim S."/>
            <person name="Ryu S."/>
            <person name="Song J.Y."/>
            <person name="Lee S.K."/>
        </authorList>
    </citation>
    <scope>NUCLEOTIDE SEQUENCE [LARGE SCALE GENOMIC DNA]</scope>
    <source>
        <tissue evidence="13">Muscle</tissue>
    </source>
</reference>
<evidence type="ECO:0000313" key="13">
    <source>
        <dbReference type="EMBL" id="TNN27899.1"/>
    </source>
</evidence>
<name>A0A4Z2EG82_9TELE</name>
<dbReference type="EMBL" id="SRLO01007575">
    <property type="protein sequence ID" value="TNN27899.1"/>
    <property type="molecule type" value="Genomic_DNA"/>
</dbReference>
<dbReference type="Gene3D" id="1.20.1070.10">
    <property type="entry name" value="Rhodopsin 7-helix transmembrane proteins"/>
    <property type="match status" value="2"/>
</dbReference>
<feature type="transmembrane region" description="Helical" evidence="11">
    <location>
        <begin position="182"/>
        <end position="205"/>
    </location>
</feature>
<keyword evidence="8 10" id="KW-0675">Receptor</keyword>
<evidence type="ECO:0000256" key="6">
    <source>
        <dbReference type="ARBA" id="ARBA00023136"/>
    </source>
</evidence>
<feature type="domain" description="G-protein coupled receptors family 1 profile" evidence="12">
    <location>
        <begin position="133"/>
        <end position="366"/>
    </location>
</feature>
<comment type="caution">
    <text evidence="13">The sequence shown here is derived from an EMBL/GenBank/DDBJ whole genome shotgun (WGS) entry which is preliminary data.</text>
</comment>
<feature type="transmembrane region" description="Helical" evidence="11">
    <location>
        <begin position="116"/>
        <end position="142"/>
    </location>
</feature>
<dbReference type="PRINTS" id="PR00237">
    <property type="entry name" value="GPCRRHODOPSN"/>
</dbReference>
<comment type="subcellular location">
    <subcellularLocation>
        <location evidence="1">Cell membrane</location>
        <topology evidence="1">Multi-pass membrane protein</topology>
    </subcellularLocation>
</comment>
<dbReference type="SUPFAM" id="SSF81321">
    <property type="entry name" value="Family A G protein-coupled receptor-like"/>
    <property type="match status" value="1"/>
</dbReference>
<dbReference type="PANTHER" id="PTHR46925">
    <property type="entry name" value="G-PROTEIN COUPLED RECEPTOR TKR-1-RELATED"/>
    <property type="match status" value="1"/>
</dbReference>
<evidence type="ECO:0000313" key="14">
    <source>
        <dbReference type="Proteomes" id="UP000314294"/>
    </source>
</evidence>
<dbReference type="GO" id="GO:1902093">
    <property type="term" value="P:positive regulation of flagellated sperm motility"/>
    <property type="evidence" value="ECO:0007669"/>
    <property type="project" value="TreeGrafter"/>
</dbReference>
<dbReference type="GO" id="GO:0097225">
    <property type="term" value="C:sperm midpiece"/>
    <property type="evidence" value="ECO:0007669"/>
    <property type="project" value="TreeGrafter"/>
</dbReference>
<evidence type="ECO:0000256" key="1">
    <source>
        <dbReference type="ARBA" id="ARBA00004651"/>
    </source>
</evidence>
<evidence type="ECO:0000256" key="10">
    <source>
        <dbReference type="RuleBase" id="RU000688"/>
    </source>
</evidence>
<organism evidence="13 14">
    <name type="scientific">Liparis tanakae</name>
    <name type="common">Tanaka's snailfish</name>
    <dbReference type="NCBI Taxonomy" id="230148"/>
    <lineage>
        <taxon>Eukaryota</taxon>
        <taxon>Metazoa</taxon>
        <taxon>Chordata</taxon>
        <taxon>Craniata</taxon>
        <taxon>Vertebrata</taxon>
        <taxon>Euteleostomi</taxon>
        <taxon>Actinopterygii</taxon>
        <taxon>Neopterygii</taxon>
        <taxon>Teleostei</taxon>
        <taxon>Neoteleostei</taxon>
        <taxon>Acanthomorphata</taxon>
        <taxon>Eupercaria</taxon>
        <taxon>Perciformes</taxon>
        <taxon>Cottioidei</taxon>
        <taxon>Cottales</taxon>
        <taxon>Liparidae</taxon>
        <taxon>Liparis</taxon>
    </lineage>
</organism>
<dbReference type="InterPro" id="IPR017452">
    <property type="entry name" value="GPCR_Rhodpsn_7TM"/>
</dbReference>
<dbReference type="InterPro" id="IPR000276">
    <property type="entry name" value="GPCR_Rhodpsn"/>
</dbReference>
<evidence type="ECO:0000256" key="3">
    <source>
        <dbReference type="ARBA" id="ARBA00022692"/>
    </source>
</evidence>
<keyword evidence="9 10" id="KW-0807">Transducer</keyword>
<evidence type="ECO:0000256" key="4">
    <source>
        <dbReference type="ARBA" id="ARBA00022989"/>
    </source>
</evidence>
<comment type="similarity">
    <text evidence="10">Belongs to the G-protein coupled receptor 1 family.</text>
</comment>
<keyword evidence="2" id="KW-1003">Cell membrane</keyword>
<evidence type="ECO:0000256" key="5">
    <source>
        <dbReference type="ARBA" id="ARBA00023040"/>
    </source>
</evidence>
<keyword evidence="4 11" id="KW-1133">Transmembrane helix</keyword>
<dbReference type="GO" id="GO:0005886">
    <property type="term" value="C:plasma membrane"/>
    <property type="evidence" value="ECO:0007669"/>
    <property type="project" value="UniProtKB-SubCell"/>
</dbReference>
<keyword evidence="5 10" id="KW-0297">G-protein coupled receptor</keyword>
<evidence type="ECO:0000256" key="2">
    <source>
        <dbReference type="ARBA" id="ARBA00022475"/>
    </source>
</evidence>
<gene>
    <name evidence="13" type="primary">TACR3_2</name>
    <name evidence="13" type="ORF">EYF80_061954</name>
</gene>
<feature type="transmembrane region" description="Helical" evidence="11">
    <location>
        <begin position="154"/>
        <end position="176"/>
    </location>
</feature>
<dbReference type="PROSITE" id="PS00237">
    <property type="entry name" value="G_PROTEIN_RECEP_F1_1"/>
    <property type="match status" value="1"/>
</dbReference>
<proteinExistence type="inferred from homology"/>
<evidence type="ECO:0000259" key="12">
    <source>
        <dbReference type="PROSITE" id="PS50262"/>
    </source>
</evidence>
<evidence type="ECO:0000256" key="8">
    <source>
        <dbReference type="ARBA" id="ARBA00023170"/>
    </source>
</evidence>
<dbReference type="Proteomes" id="UP000314294">
    <property type="component" value="Unassembled WGS sequence"/>
</dbReference>
<keyword evidence="6 11" id="KW-0472">Membrane</keyword>
<accession>A0A4Z2EG82</accession>
<keyword evidence="14" id="KW-1185">Reference proteome</keyword>
<dbReference type="OrthoDB" id="5981855at2759"/>